<dbReference type="EMBL" id="JAJCIS010000018">
    <property type="protein sequence ID" value="MCB7389050.1"/>
    <property type="molecule type" value="Genomic_DNA"/>
</dbReference>
<dbReference type="RefSeq" id="WP_066737851.1">
    <property type="nucleotide sequence ID" value="NZ_JAJCIQ010000018.1"/>
</dbReference>
<evidence type="ECO:0000259" key="5">
    <source>
        <dbReference type="PROSITE" id="PS51078"/>
    </source>
</evidence>
<protein>
    <submittedName>
        <fullName evidence="6">IclR family transcriptional regulator</fullName>
    </submittedName>
</protein>
<feature type="domain" description="IclR-ED" evidence="5">
    <location>
        <begin position="71"/>
        <end position="255"/>
    </location>
</feature>
<dbReference type="PANTHER" id="PTHR30136">
    <property type="entry name" value="HELIX-TURN-HELIX TRANSCRIPTIONAL REGULATOR, ICLR FAMILY"/>
    <property type="match status" value="1"/>
</dbReference>
<comment type="caution">
    <text evidence="6">The sequence shown here is derived from an EMBL/GenBank/DDBJ whole genome shotgun (WGS) entry which is preliminary data.</text>
</comment>
<dbReference type="InterPro" id="IPR050707">
    <property type="entry name" value="HTH_MetabolicPath_Reg"/>
</dbReference>
<dbReference type="SUPFAM" id="SSF55781">
    <property type="entry name" value="GAF domain-like"/>
    <property type="match status" value="1"/>
</dbReference>
<dbReference type="Gene3D" id="3.30.450.40">
    <property type="match status" value="1"/>
</dbReference>
<keyword evidence="2" id="KW-0238">DNA-binding</keyword>
<dbReference type="InterPro" id="IPR036390">
    <property type="entry name" value="WH_DNA-bd_sf"/>
</dbReference>
<gene>
    <name evidence="6" type="ORF">LIZ65_17320</name>
</gene>
<name>A0ABS8DL00_9FIRM</name>
<dbReference type="InterPro" id="IPR029016">
    <property type="entry name" value="GAF-like_dom_sf"/>
</dbReference>
<accession>A0ABS8DL00</accession>
<dbReference type="InterPro" id="IPR005471">
    <property type="entry name" value="Tscrpt_reg_IclR_N"/>
</dbReference>
<evidence type="ECO:0000313" key="7">
    <source>
        <dbReference type="Proteomes" id="UP001299546"/>
    </source>
</evidence>
<feature type="domain" description="HTH iclR-type" evidence="4">
    <location>
        <begin position="7"/>
        <end position="70"/>
    </location>
</feature>
<evidence type="ECO:0000256" key="2">
    <source>
        <dbReference type="ARBA" id="ARBA00023125"/>
    </source>
</evidence>
<dbReference type="Pfam" id="PF09339">
    <property type="entry name" value="HTH_IclR"/>
    <property type="match status" value="1"/>
</dbReference>
<keyword evidence="1" id="KW-0805">Transcription regulation</keyword>
<proteinExistence type="predicted"/>
<dbReference type="Pfam" id="PF01614">
    <property type="entry name" value="IclR_C"/>
    <property type="match status" value="1"/>
</dbReference>
<keyword evidence="7" id="KW-1185">Reference proteome</keyword>
<dbReference type="PROSITE" id="PS51078">
    <property type="entry name" value="ICLR_ED"/>
    <property type="match status" value="1"/>
</dbReference>
<organism evidence="6 7">
    <name type="scientific">Bariatricus massiliensis</name>
    <dbReference type="NCBI Taxonomy" id="1745713"/>
    <lineage>
        <taxon>Bacteria</taxon>
        <taxon>Bacillati</taxon>
        <taxon>Bacillota</taxon>
        <taxon>Clostridia</taxon>
        <taxon>Lachnospirales</taxon>
        <taxon>Lachnospiraceae</taxon>
        <taxon>Bariatricus</taxon>
    </lineage>
</organism>
<dbReference type="PROSITE" id="PS51077">
    <property type="entry name" value="HTH_ICLR"/>
    <property type="match status" value="1"/>
</dbReference>
<evidence type="ECO:0000313" key="6">
    <source>
        <dbReference type="EMBL" id="MCB7389050.1"/>
    </source>
</evidence>
<sequence length="260" mass="28596">MKDTVTVPAVERALDVMEYLAGSTSAKTLKALTEDLGIPSASLFRIIKNLVARGYVMQVSERPPKYVLGHKISQLSASYADKYTIGNIVKPFMEKLSKETNQTAQFAVRRGNEFIYIEQVLSAAPVNFIAHLYTSMAINTSAGAKCILAEMPVETQEVFLKGAVLERKTERTIVDKADMLEELRKTKERGYGMDNEEFNWGIGCIAAPVFGSDGECVGAVGITGSIDDYKDPVNFERLKRLVIGTGKAISEKVNGQQKEN</sequence>
<keyword evidence="3" id="KW-0804">Transcription</keyword>
<dbReference type="SMART" id="SM00346">
    <property type="entry name" value="HTH_ICLR"/>
    <property type="match status" value="1"/>
</dbReference>
<dbReference type="Proteomes" id="UP001299546">
    <property type="component" value="Unassembled WGS sequence"/>
</dbReference>
<reference evidence="6 7" key="1">
    <citation type="submission" date="2021-10" db="EMBL/GenBank/DDBJ databases">
        <title>Collection of gut derived symbiotic bacterial strains cultured from healthy donors.</title>
        <authorList>
            <person name="Lin H."/>
            <person name="Littmann E."/>
            <person name="Kohout C."/>
            <person name="Pamer E.G."/>
        </authorList>
    </citation>
    <scope>NUCLEOTIDE SEQUENCE [LARGE SCALE GENOMIC DNA]</scope>
    <source>
        <strain evidence="6 7">DFI.1.165</strain>
    </source>
</reference>
<dbReference type="InterPro" id="IPR036388">
    <property type="entry name" value="WH-like_DNA-bd_sf"/>
</dbReference>
<dbReference type="Gene3D" id="1.10.10.10">
    <property type="entry name" value="Winged helix-like DNA-binding domain superfamily/Winged helix DNA-binding domain"/>
    <property type="match status" value="1"/>
</dbReference>
<dbReference type="PANTHER" id="PTHR30136:SF24">
    <property type="entry name" value="HTH-TYPE TRANSCRIPTIONAL REPRESSOR ALLR"/>
    <property type="match status" value="1"/>
</dbReference>
<evidence type="ECO:0000256" key="1">
    <source>
        <dbReference type="ARBA" id="ARBA00023015"/>
    </source>
</evidence>
<evidence type="ECO:0000256" key="3">
    <source>
        <dbReference type="ARBA" id="ARBA00023163"/>
    </source>
</evidence>
<dbReference type="InterPro" id="IPR014757">
    <property type="entry name" value="Tscrpt_reg_IclR_C"/>
</dbReference>
<evidence type="ECO:0000259" key="4">
    <source>
        <dbReference type="PROSITE" id="PS51077"/>
    </source>
</evidence>
<dbReference type="SUPFAM" id="SSF46785">
    <property type="entry name" value="Winged helix' DNA-binding domain"/>
    <property type="match status" value="1"/>
</dbReference>